<evidence type="ECO:0000259" key="6">
    <source>
        <dbReference type="Pfam" id="PF00692"/>
    </source>
</evidence>
<evidence type="ECO:0000256" key="4">
    <source>
        <dbReference type="ARBA" id="ARBA00023080"/>
    </source>
</evidence>
<dbReference type="PANTHER" id="PTHR11241:SF0">
    <property type="entry name" value="DEOXYURIDINE 5'-TRIPHOSPHATE NUCLEOTIDOHYDROLASE"/>
    <property type="match status" value="1"/>
</dbReference>
<accession>A0A849IBJ8</accession>
<dbReference type="RefSeq" id="WP_171220120.1">
    <property type="nucleotide sequence ID" value="NZ_JABEPP010000006.1"/>
</dbReference>
<evidence type="ECO:0000256" key="1">
    <source>
        <dbReference type="ARBA" id="ARBA00006581"/>
    </source>
</evidence>
<feature type="domain" description="dUTPase-like" evidence="6">
    <location>
        <begin position="21"/>
        <end position="156"/>
    </location>
</feature>
<organism evidence="7 8">
    <name type="scientific">Enterovirga aerilata</name>
    <dbReference type="NCBI Taxonomy" id="2730920"/>
    <lineage>
        <taxon>Bacteria</taxon>
        <taxon>Pseudomonadati</taxon>
        <taxon>Pseudomonadota</taxon>
        <taxon>Alphaproteobacteria</taxon>
        <taxon>Hyphomicrobiales</taxon>
        <taxon>Methylobacteriaceae</taxon>
        <taxon>Enterovirga</taxon>
    </lineage>
</organism>
<keyword evidence="8" id="KW-1185">Reference proteome</keyword>
<dbReference type="InterPro" id="IPR008181">
    <property type="entry name" value="dUTPase"/>
</dbReference>
<dbReference type="Pfam" id="PF00692">
    <property type="entry name" value="dUTPase"/>
    <property type="match status" value="1"/>
</dbReference>
<keyword evidence="3 7" id="KW-0378">Hydrolase</keyword>
<reference evidence="7 8" key="1">
    <citation type="submission" date="2020-04" db="EMBL/GenBank/DDBJ databases">
        <title>Enterovirga sp. isolate from soil.</title>
        <authorList>
            <person name="Chea S."/>
            <person name="Kim D.-U."/>
        </authorList>
    </citation>
    <scope>NUCLEOTIDE SEQUENCE [LARGE SCALE GENOMIC DNA]</scope>
    <source>
        <strain evidence="7 8">DB1703</strain>
    </source>
</reference>
<keyword evidence="4" id="KW-0546">Nucleotide metabolism</keyword>
<dbReference type="EC" id="3.6.1.23" evidence="2"/>
<sequence length="162" mass="16870">MTALPPIEVKLLDPRLPAWGFPHWGSEMAAGLDLFACLDEPVTLPPGDPPVLVSSGIAIRIGDPGWCAVIAPRSGFGHRGLVLGNTVGIIDADYEGTCLVSAWNRNPPGSGEGITIAPGDRLAQMLFVAVARPEFRVVNEFSNPSARGAAGFGSTGLGLRPC</sequence>
<gene>
    <name evidence="7" type="primary">dut</name>
    <name evidence="7" type="ORF">HJG44_20075</name>
</gene>
<comment type="caution">
    <text evidence="7">The sequence shown here is derived from an EMBL/GenBank/DDBJ whole genome shotgun (WGS) entry which is preliminary data.</text>
</comment>
<dbReference type="GO" id="GO:0000287">
    <property type="term" value="F:magnesium ion binding"/>
    <property type="evidence" value="ECO:0007669"/>
    <property type="project" value="InterPro"/>
</dbReference>
<evidence type="ECO:0000313" key="8">
    <source>
        <dbReference type="Proteomes" id="UP000564885"/>
    </source>
</evidence>
<comment type="similarity">
    <text evidence="1">Belongs to the dUTPase family.</text>
</comment>
<proteinExistence type="inferred from homology"/>
<dbReference type="PANTHER" id="PTHR11241">
    <property type="entry name" value="DEOXYURIDINE 5'-TRIPHOSPHATE NUCLEOTIDOHYDROLASE"/>
    <property type="match status" value="1"/>
</dbReference>
<dbReference type="GO" id="GO:0006226">
    <property type="term" value="P:dUMP biosynthetic process"/>
    <property type="evidence" value="ECO:0007669"/>
    <property type="project" value="InterPro"/>
</dbReference>
<dbReference type="EMBL" id="JABEPP010000006">
    <property type="protein sequence ID" value="NNM74661.1"/>
    <property type="molecule type" value="Genomic_DNA"/>
</dbReference>
<comment type="catalytic activity">
    <reaction evidence="5">
        <text>dUTP + H2O = dUMP + diphosphate + H(+)</text>
        <dbReference type="Rhea" id="RHEA:10248"/>
        <dbReference type="ChEBI" id="CHEBI:15377"/>
        <dbReference type="ChEBI" id="CHEBI:15378"/>
        <dbReference type="ChEBI" id="CHEBI:33019"/>
        <dbReference type="ChEBI" id="CHEBI:61555"/>
        <dbReference type="ChEBI" id="CHEBI:246422"/>
        <dbReference type="EC" id="3.6.1.23"/>
    </reaction>
</comment>
<dbReference type="CDD" id="cd07557">
    <property type="entry name" value="trimeric_dUTPase"/>
    <property type="match status" value="1"/>
</dbReference>
<dbReference type="SUPFAM" id="SSF51283">
    <property type="entry name" value="dUTPase-like"/>
    <property type="match status" value="1"/>
</dbReference>
<dbReference type="NCBIfam" id="TIGR00576">
    <property type="entry name" value="dut"/>
    <property type="match status" value="1"/>
</dbReference>
<dbReference type="InterPro" id="IPR029054">
    <property type="entry name" value="dUTPase-like"/>
</dbReference>
<dbReference type="Proteomes" id="UP000564885">
    <property type="component" value="Unassembled WGS sequence"/>
</dbReference>
<dbReference type="GO" id="GO:0046081">
    <property type="term" value="P:dUTP catabolic process"/>
    <property type="evidence" value="ECO:0007669"/>
    <property type="project" value="InterPro"/>
</dbReference>
<dbReference type="InterPro" id="IPR033704">
    <property type="entry name" value="dUTPase_trimeric"/>
</dbReference>
<evidence type="ECO:0000313" key="7">
    <source>
        <dbReference type="EMBL" id="NNM74661.1"/>
    </source>
</evidence>
<dbReference type="Gene3D" id="2.70.40.10">
    <property type="match status" value="1"/>
</dbReference>
<dbReference type="NCBIfam" id="NF001862">
    <property type="entry name" value="PRK00601.1"/>
    <property type="match status" value="1"/>
</dbReference>
<evidence type="ECO:0000256" key="3">
    <source>
        <dbReference type="ARBA" id="ARBA00022801"/>
    </source>
</evidence>
<name>A0A849IBJ8_9HYPH</name>
<dbReference type="InterPro" id="IPR036157">
    <property type="entry name" value="dUTPase-like_sf"/>
</dbReference>
<evidence type="ECO:0000256" key="2">
    <source>
        <dbReference type="ARBA" id="ARBA00012379"/>
    </source>
</evidence>
<dbReference type="GO" id="GO:0004170">
    <property type="term" value="F:dUTP diphosphatase activity"/>
    <property type="evidence" value="ECO:0007669"/>
    <property type="project" value="UniProtKB-EC"/>
</dbReference>
<dbReference type="AlphaFoldDB" id="A0A849IBJ8"/>
<evidence type="ECO:0000256" key="5">
    <source>
        <dbReference type="ARBA" id="ARBA00047686"/>
    </source>
</evidence>
<protein>
    <recommendedName>
        <fullName evidence="2">dUTP diphosphatase</fullName>
        <ecNumber evidence="2">3.6.1.23</ecNumber>
    </recommendedName>
</protein>